<comment type="subcellular location">
    <subcellularLocation>
        <location evidence="1">Cell outer membrane</location>
    </subcellularLocation>
</comment>
<evidence type="ECO:0000256" key="8">
    <source>
        <dbReference type="SAM" id="SignalP"/>
    </source>
</evidence>
<evidence type="ECO:0000256" key="5">
    <source>
        <dbReference type="ARBA" id="ARBA00022692"/>
    </source>
</evidence>
<dbReference type="NCBIfam" id="TIGR01844">
    <property type="entry name" value="type_I_sec_TolC"/>
    <property type="match status" value="1"/>
</dbReference>
<dbReference type="Pfam" id="PF02321">
    <property type="entry name" value="OEP"/>
    <property type="match status" value="2"/>
</dbReference>
<keyword evidence="5" id="KW-0812">Transmembrane</keyword>
<dbReference type="Proteomes" id="UP001149400">
    <property type="component" value="Unassembled WGS sequence"/>
</dbReference>
<evidence type="ECO:0000256" key="7">
    <source>
        <dbReference type="ARBA" id="ARBA00023237"/>
    </source>
</evidence>
<comment type="caution">
    <text evidence="9">The sequence shown here is derived from an EMBL/GenBank/DDBJ whole genome shotgun (WGS) entry which is preliminary data.</text>
</comment>
<dbReference type="RefSeq" id="WP_274164932.1">
    <property type="nucleotide sequence ID" value="NZ_JAJUBC010000014.1"/>
</dbReference>
<feature type="chain" id="PRO_5046626378" evidence="8">
    <location>
        <begin position="30"/>
        <end position="467"/>
    </location>
</feature>
<evidence type="ECO:0000313" key="9">
    <source>
        <dbReference type="EMBL" id="MDD1794090.1"/>
    </source>
</evidence>
<name>A0ABT5R1E5_9GAMM</name>
<keyword evidence="10" id="KW-1185">Reference proteome</keyword>
<gene>
    <name evidence="9" type="ORF">LRP50_13185</name>
</gene>
<dbReference type="Gene3D" id="1.20.1600.10">
    <property type="entry name" value="Outer membrane efflux proteins (OEP)"/>
    <property type="match status" value="1"/>
</dbReference>
<feature type="signal peptide" evidence="8">
    <location>
        <begin position="1"/>
        <end position="29"/>
    </location>
</feature>
<evidence type="ECO:0000256" key="1">
    <source>
        <dbReference type="ARBA" id="ARBA00004442"/>
    </source>
</evidence>
<evidence type="ECO:0000256" key="6">
    <source>
        <dbReference type="ARBA" id="ARBA00023136"/>
    </source>
</evidence>
<accession>A0ABT5R1E5</accession>
<dbReference type="SUPFAM" id="SSF56954">
    <property type="entry name" value="Outer membrane efflux proteins (OEP)"/>
    <property type="match status" value="1"/>
</dbReference>
<proteinExistence type="inferred from homology"/>
<organism evidence="9 10">
    <name type="scientific">Enterovibrio gelatinilyticus</name>
    <dbReference type="NCBI Taxonomy" id="2899819"/>
    <lineage>
        <taxon>Bacteria</taxon>
        <taxon>Pseudomonadati</taxon>
        <taxon>Pseudomonadota</taxon>
        <taxon>Gammaproteobacteria</taxon>
        <taxon>Vibrionales</taxon>
        <taxon>Vibrionaceae</taxon>
        <taxon>Enterovibrio</taxon>
    </lineage>
</organism>
<dbReference type="InterPro" id="IPR010130">
    <property type="entry name" value="T1SS_OMP_TolC"/>
</dbReference>
<sequence length="467" mass="51708">MKNSVSRTLKKSVAALAVAAVLLPTSVAAQSLEQAVATALDTHPQIRQAFNRFKVREEQVNQAFAGYYPTIDFDAGIGREWTESPSTRRDALNYNVDDTKELTRREIGVSLRQVIFSGFQTTNEVERSEYEASAEQWALFASAEDVALEVSRAYLEFLRATQIVVLAERNLESHQIIFDQVKQKTDSGLGSTADLSQVTGRLARAHSNLISSKNNLSDATITYKKLVSIAPSDTRLPVPDAVMLPTSLEQAIDMSTIEHPTLKSAGSDINAANAQRESAKGNYYPQVTFDLSAGWDDNLDGTDGTSPIGADVGGNSDEVLAMVRVSYNLFSGGADRAREREAAYSINESKAIQQEAYRDVVEGTTLAWNARDFLSQQMTYLRQHVESAIETRNAYEDQFKLGQRTLIDVLDSENELFQARREYLTAEYDDLIAQYRLLNATGQLLDSLRITTPEVWLGEDAYKGGVQ</sequence>
<keyword evidence="7" id="KW-0998">Cell outer membrane</keyword>
<evidence type="ECO:0000256" key="3">
    <source>
        <dbReference type="ARBA" id="ARBA00022448"/>
    </source>
</evidence>
<keyword evidence="8" id="KW-0732">Signal</keyword>
<keyword evidence="3" id="KW-0813">Transport</keyword>
<comment type="similarity">
    <text evidence="2">Belongs to the outer membrane factor (OMF) (TC 1.B.17) family.</text>
</comment>
<dbReference type="InterPro" id="IPR051906">
    <property type="entry name" value="TolC-like"/>
</dbReference>
<keyword evidence="4" id="KW-1134">Transmembrane beta strand</keyword>
<dbReference type="PANTHER" id="PTHR30026">
    <property type="entry name" value="OUTER MEMBRANE PROTEIN TOLC"/>
    <property type="match status" value="1"/>
</dbReference>
<reference evidence="9" key="1">
    <citation type="submission" date="2021-12" db="EMBL/GenBank/DDBJ databases">
        <title>Enterovibrio ZSDZ35 sp. nov. and Enterovibrio ZSDZ42 sp. nov., isolated from coastal seawater in Qingdao.</title>
        <authorList>
            <person name="Zhang P."/>
        </authorList>
    </citation>
    <scope>NUCLEOTIDE SEQUENCE</scope>
    <source>
        <strain evidence="9">ZSDZ42</strain>
    </source>
</reference>
<keyword evidence="6" id="KW-0472">Membrane</keyword>
<evidence type="ECO:0000256" key="2">
    <source>
        <dbReference type="ARBA" id="ARBA00007613"/>
    </source>
</evidence>
<evidence type="ECO:0000313" key="10">
    <source>
        <dbReference type="Proteomes" id="UP001149400"/>
    </source>
</evidence>
<dbReference type="PANTHER" id="PTHR30026:SF22">
    <property type="entry name" value="OUTER MEMBRANE EFFLUX PROTEIN"/>
    <property type="match status" value="1"/>
</dbReference>
<dbReference type="EMBL" id="JAJUBC010000014">
    <property type="protein sequence ID" value="MDD1794090.1"/>
    <property type="molecule type" value="Genomic_DNA"/>
</dbReference>
<protein>
    <submittedName>
        <fullName evidence="9">TolC family outer membrane protein</fullName>
    </submittedName>
</protein>
<dbReference type="InterPro" id="IPR003423">
    <property type="entry name" value="OMP_efflux"/>
</dbReference>
<evidence type="ECO:0000256" key="4">
    <source>
        <dbReference type="ARBA" id="ARBA00022452"/>
    </source>
</evidence>